<comment type="caution">
    <text evidence="1">The sequence shown here is derived from an EMBL/GenBank/DDBJ whole genome shotgun (WGS) entry which is preliminary data.</text>
</comment>
<gene>
    <name evidence="1" type="ORF">Cob_v011714</name>
</gene>
<evidence type="ECO:0000313" key="2">
    <source>
        <dbReference type="Proteomes" id="UP000014480"/>
    </source>
</evidence>
<proteinExistence type="predicted"/>
<accession>A0A484FBN3</accession>
<sequence length="147" mass="17019">MRQRKPAAYGWCGQLFPARRQARLLSAASSLWRSVRSWLQWYLTQAASDIEVDGSVFHILAILASTLVVFSLPSVRRCAFATTYCVLIQLPQAGCTHDYKQEKRKSWQLTRIRVKIQPQRHKLLVLHWHPRCHWIDLNPSARPSSVV</sequence>
<keyword evidence="2" id="KW-1185">Reference proteome</keyword>
<dbReference type="Proteomes" id="UP000014480">
    <property type="component" value="Unassembled WGS sequence"/>
</dbReference>
<name>A0A484FBN3_COLOR</name>
<organism evidence="1 2">
    <name type="scientific">Colletotrichum orbiculare (strain 104-T / ATCC 96160 / CBS 514.97 / LARS 414 / MAFF 240422)</name>
    <name type="common">Cucumber anthracnose fungus</name>
    <name type="synonym">Colletotrichum lagenarium</name>
    <dbReference type="NCBI Taxonomy" id="1213857"/>
    <lineage>
        <taxon>Eukaryota</taxon>
        <taxon>Fungi</taxon>
        <taxon>Dikarya</taxon>
        <taxon>Ascomycota</taxon>
        <taxon>Pezizomycotina</taxon>
        <taxon>Sordariomycetes</taxon>
        <taxon>Hypocreomycetidae</taxon>
        <taxon>Glomerellales</taxon>
        <taxon>Glomerellaceae</taxon>
        <taxon>Colletotrichum</taxon>
        <taxon>Colletotrichum orbiculare species complex</taxon>
    </lineage>
</organism>
<dbReference type="EMBL" id="AMCV02000041">
    <property type="protein sequence ID" value="TDZ15374.1"/>
    <property type="molecule type" value="Genomic_DNA"/>
</dbReference>
<dbReference type="AlphaFoldDB" id="A0A484FBN3"/>
<reference evidence="2" key="1">
    <citation type="journal article" date="2013" name="New Phytol.">
        <title>Comparative genomic and transcriptomic analyses reveal the hemibiotrophic stage shift of Colletotrichum fungi.</title>
        <authorList>
            <person name="Gan P."/>
            <person name="Ikeda K."/>
            <person name="Irieda H."/>
            <person name="Narusaka M."/>
            <person name="O'Connell R.J."/>
            <person name="Narusaka Y."/>
            <person name="Takano Y."/>
            <person name="Kubo Y."/>
            <person name="Shirasu K."/>
        </authorList>
    </citation>
    <scope>NUCLEOTIDE SEQUENCE [LARGE SCALE GENOMIC DNA]</scope>
    <source>
        <strain evidence="2">104-T / ATCC 96160 / CBS 514.97 / LARS 414 / MAFF 240422</strain>
    </source>
</reference>
<evidence type="ECO:0000313" key="1">
    <source>
        <dbReference type="EMBL" id="TDZ15374.1"/>
    </source>
</evidence>
<reference evidence="2" key="2">
    <citation type="journal article" date="2019" name="Mol. Plant Microbe Interact.">
        <title>Genome sequence resources for four phytopathogenic fungi from the Colletotrichum orbiculare species complex.</title>
        <authorList>
            <person name="Gan P."/>
            <person name="Tsushima A."/>
            <person name="Narusaka M."/>
            <person name="Narusaka Y."/>
            <person name="Takano Y."/>
            <person name="Kubo Y."/>
            <person name="Shirasu K."/>
        </authorList>
    </citation>
    <scope>GENOME REANNOTATION</scope>
    <source>
        <strain evidence="2">104-T / ATCC 96160 / CBS 514.97 / LARS 414 / MAFF 240422</strain>
    </source>
</reference>
<protein>
    <submittedName>
        <fullName evidence="1">Uncharacterized protein</fullName>
    </submittedName>
</protein>